<evidence type="ECO:0000256" key="1">
    <source>
        <dbReference type="SAM" id="MobiDB-lite"/>
    </source>
</evidence>
<evidence type="ECO:0000313" key="4">
    <source>
        <dbReference type="Proteomes" id="UP000000542"/>
    </source>
</evidence>
<accession>Q4QCS1</accession>
<dbReference type="PANTHER" id="PTHR47047">
    <property type="entry name" value="PUTATIVE-RELATED-RELATED"/>
    <property type="match status" value="1"/>
</dbReference>
<dbReference type="AlphaFoldDB" id="Q4QCS1"/>
<dbReference type="InterPro" id="IPR015232">
    <property type="entry name" value="DUF1935"/>
</dbReference>
<protein>
    <recommendedName>
        <fullName evidence="2">DUF1935 domain-containing protein</fullName>
    </recommendedName>
</protein>
<dbReference type="OMA" id="CYDASPI"/>
<keyword evidence="4" id="KW-1185">Reference proteome</keyword>
<dbReference type="KEGG" id="lma:LMJF_20_1250"/>
<dbReference type="PANTHER" id="PTHR47047:SF8">
    <property type="entry name" value="CYSTEINE PEPTIDASE, PUTATIVE-RELATED"/>
    <property type="match status" value="1"/>
</dbReference>
<dbReference type="Pfam" id="PF09149">
    <property type="entry name" value="DUF1935"/>
    <property type="match status" value="1"/>
</dbReference>
<dbReference type="VEuPathDB" id="TriTrypDB:LMJFC_200019800"/>
<sequence>MPIESYLVSVPTSPASSPTVSTPASSYSASVDDYEVENTISLQSGKASAVGPAERSTGSEAESSAATLTTENVSVVNTPQRDDEQHAEELITLNGQQHQLTSIAREESQARFMVDESSPYVGPGPAVEFPINHVYRCFDVENGLLFRLVNNKRHIWAFYNDTSEYMMRISVTFGPESSIKALGSARQVSFDKETGQCQLMLDVAPGETQNFMRGEYNGFYTCYDASPINVATDVDA</sequence>
<feature type="region of interest" description="Disordered" evidence="1">
    <location>
        <begin position="43"/>
        <end position="69"/>
    </location>
</feature>
<reference evidence="3 4" key="2">
    <citation type="journal article" date="2011" name="Genome Res.">
        <title>Chromosome and gene copy number variation allow major structural change between species and strains of Leishmania.</title>
        <authorList>
            <person name="Rogers M.B."/>
            <person name="Hilley J.D."/>
            <person name="Dickens N.J."/>
            <person name="Wilkes J."/>
            <person name="Bates P.A."/>
            <person name="Depledge D.P."/>
            <person name="Harris D."/>
            <person name="Her Y."/>
            <person name="Herzyk P."/>
            <person name="Imamura H."/>
            <person name="Otto T.D."/>
            <person name="Sanders M."/>
            <person name="Seeger K."/>
            <person name="Dujardin J.C."/>
            <person name="Berriman M."/>
            <person name="Smith D.F."/>
            <person name="Hertz-Fowler C."/>
            <person name="Mottram J.C."/>
        </authorList>
    </citation>
    <scope>NUCLEOTIDE SEQUENCE [LARGE SCALE GENOMIC DNA]</scope>
    <source>
        <strain evidence="4">MHOM/IL/81/Friedlin</strain>
    </source>
</reference>
<dbReference type="Proteomes" id="UP000000542">
    <property type="component" value="Chromosome 20"/>
</dbReference>
<feature type="region of interest" description="Disordered" evidence="1">
    <location>
        <begin position="1"/>
        <end position="30"/>
    </location>
</feature>
<dbReference type="EMBL" id="FR796416">
    <property type="protein sequence ID" value="CAJ04229.1"/>
    <property type="molecule type" value="Genomic_DNA"/>
</dbReference>
<dbReference type="RefSeq" id="XP_001682877.1">
    <property type="nucleotide sequence ID" value="XM_001682825.1"/>
</dbReference>
<feature type="compositionally biased region" description="Low complexity" evidence="1">
    <location>
        <begin position="8"/>
        <end position="30"/>
    </location>
</feature>
<reference evidence="3 4" key="1">
    <citation type="journal article" date="2005" name="Science">
        <title>The genome of the kinetoplastid parasite, Leishmania major.</title>
        <authorList>
            <person name="Ivens A.C."/>
            <person name="Peacock C.S."/>
            <person name="Worthey E.A."/>
            <person name="Murphy L."/>
            <person name="Aggarwal G."/>
            <person name="Berriman M."/>
            <person name="Sisk E."/>
            <person name="Rajandream M.A."/>
            <person name="Adlem E."/>
            <person name="Aert R."/>
            <person name="Anupama A."/>
            <person name="Apostolou Z."/>
            <person name="Attipoe P."/>
            <person name="Bason N."/>
            <person name="Bauser C."/>
            <person name="Beck A."/>
            <person name="Beverley S.M."/>
            <person name="Bianchettin G."/>
            <person name="Borzym K."/>
            <person name="Bothe G."/>
            <person name="Bruschi C.V."/>
            <person name="Collins M."/>
            <person name="Cadag E."/>
            <person name="Ciarloni L."/>
            <person name="Clayton C."/>
            <person name="Coulson R.M."/>
            <person name="Cronin A."/>
            <person name="Cruz A.K."/>
            <person name="Davies R.M."/>
            <person name="De Gaudenzi J."/>
            <person name="Dobson D.E."/>
            <person name="Duesterhoeft A."/>
            <person name="Fazelina G."/>
            <person name="Fosker N."/>
            <person name="Frasch A.C."/>
            <person name="Fraser A."/>
            <person name="Fuchs M."/>
            <person name="Gabel C."/>
            <person name="Goble A."/>
            <person name="Goffeau A."/>
            <person name="Harris D."/>
            <person name="Hertz-Fowler C."/>
            <person name="Hilbert H."/>
            <person name="Horn D."/>
            <person name="Huang Y."/>
            <person name="Klages S."/>
            <person name="Knights A."/>
            <person name="Kube M."/>
            <person name="Larke N."/>
            <person name="Litvin L."/>
            <person name="Lord A."/>
            <person name="Louie T."/>
            <person name="Marra M."/>
            <person name="Masuy D."/>
            <person name="Matthews K."/>
            <person name="Michaeli S."/>
            <person name="Mottram J.C."/>
            <person name="Muller-Auer S."/>
            <person name="Munden H."/>
            <person name="Nelson S."/>
            <person name="Norbertczak H."/>
            <person name="Oliver K."/>
            <person name="O'neil S."/>
            <person name="Pentony M."/>
            <person name="Pohl T.M."/>
            <person name="Price C."/>
            <person name="Purnelle B."/>
            <person name="Quail M.A."/>
            <person name="Rabbinowitsch E."/>
            <person name="Reinhardt R."/>
            <person name="Rieger M."/>
            <person name="Rinta J."/>
            <person name="Robben J."/>
            <person name="Robertson L."/>
            <person name="Ruiz J.C."/>
            <person name="Rutter S."/>
            <person name="Saunders D."/>
            <person name="Schafer M."/>
            <person name="Schein J."/>
            <person name="Schwartz D.C."/>
            <person name="Seeger K."/>
            <person name="Seyler A."/>
            <person name="Sharp S."/>
            <person name="Shin H."/>
            <person name="Sivam D."/>
            <person name="Squares R."/>
            <person name="Squares S."/>
            <person name="Tosato V."/>
            <person name="Vogt C."/>
            <person name="Volckaert G."/>
            <person name="Wambutt R."/>
            <person name="Warren T."/>
            <person name="Wedler H."/>
            <person name="Woodward J."/>
            <person name="Zhou S."/>
            <person name="Zimmermann W."/>
            <person name="Smith D.F."/>
            <person name="Blackwell J.M."/>
            <person name="Stuart K.D."/>
            <person name="Barrell B."/>
            <person name="Myler P.J."/>
        </authorList>
    </citation>
    <scope>NUCLEOTIDE SEQUENCE [LARGE SCALE GENOMIC DNA]</scope>
    <source>
        <strain evidence="4">MHOM/IL/81/Friedlin</strain>
    </source>
</reference>
<feature type="domain" description="DUF1935" evidence="2">
    <location>
        <begin position="124"/>
        <end position="227"/>
    </location>
</feature>
<gene>
    <name evidence="3" type="ORF">LMJF_20_1250</name>
</gene>
<evidence type="ECO:0000313" key="3">
    <source>
        <dbReference type="EMBL" id="CAJ04229.1"/>
    </source>
</evidence>
<proteinExistence type="predicted"/>
<dbReference type="VEuPathDB" id="TriTrypDB:LMJLV39_200018700"/>
<organism evidence="3 4">
    <name type="scientific">Leishmania major</name>
    <dbReference type="NCBI Taxonomy" id="5664"/>
    <lineage>
        <taxon>Eukaryota</taxon>
        <taxon>Discoba</taxon>
        <taxon>Euglenozoa</taxon>
        <taxon>Kinetoplastea</taxon>
        <taxon>Metakinetoplastina</taxon>
        <taxon>Trypanosomatida</taxon>
        <taxon>Trypanosomatidae</taxon>
        <taxon>Leishmaniinae</taxon>
        <taxon>Leishmania</taxon>
    </lineage>
</organism>
<dbReference type="SUPFAM" id="SSF101601">
    <property type="entry name" value="Smp-1-like"/>
    <property type="match status" value="1"/>
</dbReference>
<dbReference type="eggNOG" id="ENOG502SA4S">
    <property type="taxonomic scope" value="Eukaryota"/>
</dbReference>
<dbReference type="GO" id="GO:0005929">
    <property type="term" value="C:cilium"/>
    <property type="evidence" value="ECO:0000318"/>
    <property type="project" value="GO_Central"/>
</dbReference>
<dbReference type="HOGENOM" id="CLU_1177342_0_0_1"/>
<dbReference type="Gene3D" id="2.60.40.1180">
    <property type="entry name" value="Golgi alpha-mannosidase II"/>
    <property type="match status" value="1"/>
</dbReference>
<dbReference type="GeneID" id="5651478"/>
<dbReference type="InterPro" id="IPR013780">
    <property type="entry name" value="Glyco_hydro_b"/>
</dbReference>
<dbReference type="VEuPathDB" id="TriTrypDB:LmjF.20.1250"/>
<dbReference type="InterPro" id="IPR036310">
    <property type="entry name" value="Smp-1-like_sf"/>
</dbReference>
<evidence type="ECO:0000259" key="2">
    <source>
        <dbReference type="Pfam" id="PF09149"/>
    </source>
</evidence>
<feature type="compositionally biased region" description="Low complexity" evidence="1">
    <location>
        <begin position="53"/>
        <end position="69"/>
    </location>
</feature>
<name>Q4QCS1_LEIMA</name>
<dbReference type="InParanoid" id="Q4QCS1"/>
<dbReference type="VEuPathDB" id="TriTrypDB:LMJSD75_200018700"/>